<dbReference type="Proteomes" id="UP000196573">
    <property type="component" value="Unassembled WGS sequence"/>
</dbReference>
<protein>
    <recommendedName>
        <fullName evidence="3">Preprotein translocase subunit SecA</fullName>
    </recommendedName>
</protein>
<dbReference type="RefSeq" id="WP_087112218.1">
    <property type="nucleotide sequence ID" value="NZ_CBCSCN010000011.1"/>
</dbReference>
<evidence type="ECO:0000313" key="2">
    <source>
        <dbReference type="Proteomes" id="UP000196573"/>
    </source>
</evidence>
<gene>
    <name evidence="1" type="ORF">EHSB41UT_03549</name>
</gene>
<dbReference type="EMBL" id="FWPT01000009">
    <property type="protein sequence ID" value="SMA49760.1"/>
    <property type="molecule type" value="Genomic_DNA"/>
</dbReference>
<evidence type="ECO:0000313" key="1">
    <source>
        <dbReference type="EMBL" id="SMA49760.1"/>
    </source>
</evidence>
<dbReference type="AlphaFoldDB" id="A0A1X7ANU2"/>
<accession>A0A1X7ANU2</accession>
<evidence type="ECO:0008006" key="3">
    <source>
        <dbReference type="Google" id="ProtNLM"/>
    </source>
</evidence>
<dbReference type="PANTHER" id="PTHR33747">
    <property type="entry name" value="UPF0225 PROTEIN SCO1677"/>
    <property type="match status" value="1"/>
</dbReference>
<dbReference type="InterPro" id="IPR026368">
    <property type="entry name" value="SWIM_PBPRA1643"/>
</dbReference>
<proteinExistence type="predicted"/>
<sequence>MSDKFFFKGRQDARVNHVKCGYKEKGAQKVGTKKFPLSLVVTSEERKEEVAALVAGANLYADIRIDENEGAVESIDALTVLLNKTVTSVKQEAVPSRNDPCSCGSGKKYKKCCG</sequence>
<dbReference type="Gene3D" id="3.10.450.50">
    <property type="match status" value="1"/>
</dbReference>
<reference evidence="1 2" key="1">
    <citation type="submission" date="2017-03" db="EMBL/GenBank/DDBJ databases">
        <authorList>
            <person name="Afonso C.L."/>
            <person name="Miller P.J."/>
            <person name="Scott M.A."/>
            <person name="Spackman E."/>
            <person name="Goraichik I."/>
            <person name="Dimitrov K.M."/>
            <person name="Suarez D.L."/>
            <person name="Swayne D.E."/>
        </authorList>
    </citation>
    <scope>NUCLEOTIDE SEQUENCE [LARGE SCALE GENOMIC DNA]</scope>
    <source>
        <strain evidence="1">SB41UT1</strain>
    </source>
</reference>
<keyword evidence="2" id="KW-1185">Reference proteome</keyword>
<dbReference type="OrthoDB" id="570299at2"/>
<dbReference type="Pfam" id="PF02810">
    <property type="entry name" value="SEC-C"/>
    <property type="match status" value="1"/>
</dbReference>
<organism evidence="1 2">
    <name type="scientific">Parendozoicomonas haliclonae</name>
    <dbReference type="NCBI Taxonomy" id="1960125"/>
    <lineage>
        <taxon>Bacteria</taxon>
        <taxon>Pseudomonadati</taxon>
        <taxon>Pseudomonadota</taxon>
        <taxon>Gammaproteobacteria</taxon>
        <taxon>Oceanospirillales</taxon>
        <taxon>Endozoicomonadaceae</taxon>
        <taxon>Parendozoicomonas</taxon>
    </lineage>
</organism>
<dbReference type="SUPFAM" id="SSF103642">
    <property type="entry name" value="Sec-C motif"/>
    <property type="match status" value="1"/>
</dbReference>
<dbReference type="InterPro" id="IPR004027">
    <property type="entry name" value="SEC_C_motif"/>
</dbReference>
<dbReference type="PANTHER" id="PTHR33747:SF1">
    <property type="entry name" value="ADENYLATE CYCLASE-ASSOCIATED CAP C-TERMINAL DOMAIN-CONTAINING PROTEIN"/>
    <property type="match status" value="1"/>
</dbReference>
<name>A0A1X7ANU2_9GAMM</name>
<dbReference type="NCBIfam" id="TIGR04102">
    <property type="entry name" value="SWIM_PBPRA1643"/>
    <property type="match status" value="1"/>
</dbReference>